<dbReference type="EMBL" id="JXST01000016">
    <property type="protein sequence ID" value="KIU16504.1"/>
    <property type="molecule type" value="Genomic_DNA"/>
</dbReference>
<protein>
    <recommendedName>
        <fullName evidence="3">Alanine, arginine and proline rich protein</fullName>
    </recommendedName>
</protein>
<dbReference type="STRING" id="280871.TL10_12775"/>
<dbReference type="Proteomes" id="UP000032221">
    <property type="component" value="Unassembled WGS sequence"/>
</dbReference>
<dbReference type="Pfam" id="PF20060">
    <property type="entry name" value="DUF6459"/>
    <property type="match status" value="1"/>
</dbReference>
<reference evidence="1 2" key="1">
    <citation type="submission" date="2015-01" db="EMBL/GenBank/DDBJ databases">
        <title>Genome sequence of Mycobacterium llatzerense and Mycobacterium immunogenum recovered from brain abscess.</title>
        <authorList>
            <person name="Greninger A.L."/>
            <person name="Langelier C."/>
            <person name="Cunningham G."/>
            <person name="Chiu C.Y."/>
            <person name="Miller S."/>
        </authorList>
    </citation>
    <scope>NUCLEOTIDE SEQUENCE [LARGE SCALE GENOMIC DNA]</scope>
    <source>
        <strain evidence="1 2">CLUC14</strain>
    </source>
</reference>
<dbReference type="AlphaFoldDB" id="A0A0D1JV80"/>
<name>A0A0D1JV80_9MYCO</name>
<dbReference type="PATRIC" id="fig|280871.6.peg.2654"/>
<organism evidence="1 2">
    <name type="scientific">Mycolicibacterium llatzerense</name>
    <dbReference type="NCBI Taxonomy" id="280871"/>
    <lineage>
        <taxon>Bacteria</taxon>
        <taxon>Bacillati</taxon>
        <taxon>Actinomycetota</taxon>
        <taxon>Actinomycetes</taxon>
        <taxon>Mycobacteriales</taxon>
        <taxon>Mycobacteriaceae</taxon>
        <taxon>Mycolicibacterium</taxon>
    </lineage>
</organism>
<gene>
    <name evidence="1" type="ORF">TL10_12775</name>
</gene>
<dbReference type="RefSeq" id="WP_043985938.1">
    <property type="nucleotide sequence ID" value="NZ_JXST01000016.1"/>
</dbReference>
<evidence type="ECO:0008006" key="3">
    <source>
        <dbReference type="Google" id="ProtNLM"/>
    </source>
</evidence>
<keyword evidence="2" id="KW-1185">Reference proteome</keyword>
<evidence type="ECO:0000313" key="1">
    <source>
        <dbReference type="EMBL" id="KIU16504.1"/>
    </source>
</evidence>
<proteinExistence type="predicted"/>
<accession>A0A0D1JV80</accession>
<comment type="caution">
    <text evidence="1">The sequence shown here is derived from an EMBL/GenBank/DDBJ whole genome shotgun (WGS) entry which is preliminary data.</text>
</comment>
<evidence type="ECO:0000313" key="2">
    <source>
        <dbReference type="Proteomes" id="UP000032221"/>
    </source>
</evidence>
<dbReference type="InterPro" id="IPR045596">
    <property type="entry name" value="DUF6459"/>
</dbReference>
<sequence>MTASTRIDIDPTAPIVDYEPTPIEAGTTDRAVNRLRVVSGRGPDCAAASVVECQLEAAPPTAALVFADTVLRRVLEVSDRRRPMAQLRPLVTATLFDAMSSWPRHTRTDGVAVLRRVRLRTAREQDGLATAIEVFATFSRGPRLHAAAGRIEIVGGRWQFVALQLG</sequence>